<proteinExistence type="predicted"/>
<protein>
    <submittedName>
        <fullName evidence="1">Uncharacterized protein</fullName>
    </submittedName>
</protein>
<reference evidence="1 2" key="1">
    <citation type="journal article" date="2019" name="Nat. Ecol. Evol.">
        <title>Megaphylogeny resolves global patterns of mushroom evolution.</title>
        <authorList>
            <person name="Varga T."/>
            <person name="Krizsan K."/>
            <person name="Foldi C."/>
            <person name="Dima B."/>
            <person name="Sanchez-Garcia M."/>
            <person name="Sanchez-Ramirez S."/>
            <person name="Szollosi G.J."/>
            <person name="Szarkandi J.G."/>
            <person name="Papp V."/>
            <person name="Albert L."/>
            <person name="Andreopoulos W."/>
            <person name="Angelini C."/>
            <person name="Antonin V."/>
            <person name="Barry K.W."/>
            <person name="Bougher N.L."/>
            <person name="Buchanan P."/>
            <person name="Buyck B."/>
            <person name="Bense V."/>
            <person name="Catcheside P."/>
            <person name="Chovatia M."/>
            <person name="Cooper J."/>
            <person name="Damon W."/>
            <person name="Desjardin D."/>
            <person name="Finy P."/>
            <person name="Geml J."/>
            <person name="Haridas S."/>
            <person name="Hughes K."/>
            <person name="Justo A."/>
            <person name="Karasinski D."/>
            <person name="Kautmanova I."/>
            <person name="Kiss B."/>
            <person name="Kocsube S."/>
            <person name="Kotiranta H."/>
            <person name="LaButti K.M."/>
            <person name="Lechner B.E."/>
            <person name="Liimatainen K."/>
            <person name="Lipzen A."/>
            <person name="Lukacs Z."/>
            <person name="Mihaltcheva S."/>
            <person name="Morgado L.N."/>
            <person name="Niskanen T."/>
            <person name="Noordeloos M.E."/>
            <person name="Ohm R.A."/>
            <person name="Ortiz-Santana B."/>
            <person name="Ovrebo C."/>
            <person name="Racz N."/>
            <person name="Riley R."/>
            <person name="Savchenko A."/>
            <person name="Shiryaev A."/>
            <person name="Soop K."/>
            <person name="Spirin V."/>
            <person name="Szebenyi C."/>
            <person name="Tomsovsky M."/>
            <person name="Tulloss R.E."/>
            <person name="Uehling J."/>
            <person name="Grigoriev I.V."/>
            <person name="Vagvolgyi C."/>
            <person name="Papp T."/>
            <person name="Martin F.M."/>
            <person name="Miettinen O."/>
            <person name="Hibbett D.S."/>
            <person name="Nagy L.G."/>
        </authorList>
    </citation>
    <scope>NUCLEOTIDE SEQUENCE [LARGE SCALE GENOMIC DNA]</scope>
    <source>
        <strain evidence="1 2">HHB13444</strain>
    </source>
</reference>
<evidence type="ECO:0000313" key="2">
    <source>
        <dbReference type="Proteomes" id="UP000308197"/>
    </source>
</evidence>
<name>A0A5C3PB88_9APHY</name>
<sequence length="61" mass="6989">MNAVWTPYIEDQELKDTTRRNGPAWRKTSTAVAIRIASSLFAAPRCLPILQHPRTLRDRTP</sequence>
<dbReference type="AlphaFoldDB" id="A0A5C3PB88"/>
<evidence type="ECO:0000313" key="1">
    <source>
        <dbReference type="EMBL" id="TFK85480.1"/>
    </source>
</evidence>
<dbReference type="Proteomes" id="UP000308197">
    <property type="component" value="Unassembled WGS sequence"/>
</dbReference>
<keyword evidence="2" id="KW-1185">Reference proteome</keyword>
<dbReference type="InParanoid" id="A0A5C3PB88"/>
<dbReference type="EMBL" id="ML211250">
    <property type="protein sequence ID" value="TFK85480.1"/>
    <property type="molecule type" value="Genomic_DNA"/>
</dbReference>
<accession>A0A5C3PB88</accession>
<gene>
    <name evidence="1" type="ORF">K466DRAFT_588062</name>
</gene>
<organism evidence="1 2">
    <name type="scientific">Polyporus arcularius HHB13444</name>
    <dbReference type="NCBI Taxonomy" id="1314778"/>
    <lineage>
        <taxon>Eukaryota</taxon>
        <taxon>Fungi</taxon>
        <taxon>Dikarya</taxon>
        <taxon>Basidiomycota</taxon>
        <taxon>Agaricomycotina</taxon>
        <taxon>Agaricomycetes</taxon>
        <taxon>Polyporales</taxon>
        <taxon>Polyporaceae</taxon>
        <taxon>Polyporus</taxon>
    </lineage>
</organism>